<accession>A0AAW2IPC2</accession>
<organism evidence="3">
    <name type="scientific">Sesamum angustifolium</name>
    <dbReference type="NCBI Taxonomy" id="2727405"/>
    <lineage>
        <taxon>Eukaryota</taxon>
        <taxon>Viridiplantae</taxon>
        <taxon>Streptophyta</taxon>
        <taxon>Embryophyta</taxon>
        <taxon>Tracheophyta</taxon>
        <taxon>Spermatophyta</taxon>
        <taxon>Magnoliopsida</taxon>
        <taxon>eudicotyledons</taxon>
        <taxon>Gunneridae</taxon>
        <taxon>Pentapetalae</taxon>
        <taxon>asterids</taxon>
        <taxon>lamiids</taxon>
        <taxon>Lamiales</taxon>
        <taxon>Pedaliaceae</taxon>
        <taxon>Sesamum</taxon>
    </lineage>
</organism>
<evidence type="ECO:0000259" key="2">
    <source>
        <dbReference type="Pfam" id="PF10440"/>
    </source>
</evidence>
<proteinExistence type="predicted"/>
<feature type="compositionally biased region" description="Polar residues" evidence="1">
    <location>
        <begin position="134"/>
        <end position="155"/>
    </location>
</feature>
<reference evidence="3" key="2">
    <citation type="journal article" date="2024" name="Plant">
        <title>Genomic evolution and insights into agronomic trait innovations of Sesamum species.</title>
        <authorList>
            <person name="Miao H."/>
            <person name="Wang L."/>
            <person name="Qu L."/>
            <person name="Liu H."/>
            <person name="Sun Y."/>
            <person name="Le M."/>
            <person name="Wang Q."/>
            <person name="Wei S."/>
            <person name="Zheng Y."/>
            <person name="Lin W."/>
            <person name="Duan Y."/>
            <person name="Cao H."/>
            <person name="Xiong S."/>
            <person name="Wang X."/>
            <person name="Wei L."/>
            <person name="Li C."/>
            <person name="Ma Q."/>
            <person name="Ju M."/>
            <person name="Zhao R."/>
            <person name="Li G."/>
            <person name="Mu C."/>
            <person name="Tian Q."/>
            <person name="Mei H."/>
            <person name="Zhang T."/>
            <person name="Gao T."/>
            <person name="Zhang H."/>
        </authorList>
    </citation>
    <scope>NUCLEOTIDE SEQUENCE</scope>
    <source>
        <strain evidence="3">G01</strain>
    </source>
</reference>
<protein>
    <submittedName>
        <fullName evidence="3">Inactive histone-lysine N-methyltransferase SUVR2</fullName>
    </submittedName>
</protein>
<dbReference type="InterPro" id="IPR018848">
    <property type="entry name" value="WIYLD_domain"/>
</dbReference>
<evidence type="ECO:0000256" key="1">
    <source>
        <dbReference type="SAM" id="MobiDB-lite"/>
    </source>
</evidence>
<dbReference type="AlphaFoldDB" id="A0AAW2IPC2"/>
<feature type="region of interest" description="Disordered" evidence="1">
    <location>
        <begin position="98"/>
        <end position="189"/>
    </location>
</feature>
<dbReference type="Pfam" id="PF10440">
    <property type="entry name" value="WIYLD"/>
    <property type="match status" value="1"/>
</dbReference>
<gene>
    <name evidence="3" type="ORF">Sangu_2854200</name>
</gene>
<sequence length="221" mass="24638">MAPERDPRIAKAFRAMRSLGIEAETVKPVLRRLLKLYNRNWELIEEDNFRTLADAIFEHSDDKVFNSCFFSETFLNSHTSSSILLQRLRETAIQSMRMSPPFKKPHRGLPEDQVSSTGGNGKSIKHIEDGEVPKSSNDSGDPTQCCASEATSGSKCKNPMHVNSALDEENSSSRPALGAPYSNQEPNTPVLDRMIRDMELDRENGNAIGLRKISVLISTIC</sequence>
<evidence type="ECO:0000313" key="3">
    <source>
        <dbReference type="EMBL" id="KAL0283996.1"/>
    </source>
</evidence>
<dbReference type="EMBL" id="JACGWK010001682">
    <property type="protein sequence ID" value="KAL0283996.1"/>
    <property type="molecule type" value="Genomic_DNA"/>
</dbReference>
<dbReference type="InterPro" id="IPR043017">
    <property type="entry name" value="WIYLD_dom_sf"/>
</dbReference>
<feature type="domain" description="WIYLD" evidence="2">
    <location>
        <begin position="5"/>
        <end position="61"/>
    </location>
</feature>
<comment type="caution">
    <text evidence="3">The sequence shown here is derived from an EMBL/GenBank/DDBJ whole genome shotgun (WGS) entry which is preliminary data.</text>
</comment>
<name>A0AAW2IPC2_9LAMI</name>
<dbReference type="PANTHER" id="PTHR46450">
    <property type="entry name" value="INACTIVE HISTONE-LYSINE N-METHYLTRANSFERASE SUVR1-RELATED"/>
    <property type="match status" value="1"/>
</dbReference>
<reference evidence="3" key="1">
    <citation type="submission" date="2020-06" db="EMBL/GenBank/DDBJ databases">
        <authorList>
            <person name="Li T."/>
            <person name="Hu X."/>
            <person name="Zhang T."/>
            <person name="Song X."/>
            <person name="Zhang H."/>
            <person name="Dai N."/>
            <person name="Sheng W."/>
            <person name="Hou X."/>
            <person name="Wei L."/>
        </authorList>
    </citation>
    <scope>NUCLEOTIDE SEQUENCE</scope>
    <source>
        <strain evidence="3">G01</strain>
        <tissue evidence="3">Leaf</tissue>
    </source>
</reference>
<dbReference type="Gene3D" id="1.10.8.850">
    <property type="entry name" value="Histone-lysine N methyltransferase , C-terminal domain-like"/>
    <property type="match status" value="1"/>
</dbReference>
<dbReference type="PANTHER" id="PTHR46450:SF24">
    <property type="entry name" value="HISTONE-LYSINE N-METHYLTRANSFERASE SUVR4"/>
    <property type="match status" value="1"/>
</dbReference>